<dbReference type="InterPro" id="IPR002550">
    <property type="entry name" value="CNNM"/>
</dbReference>
<dbReference type="PANTHER" id="PTHR22777">
    <property type="entry name" value="HEMOLYSIN-RELATED"/>
    <property type="match status" value="1"/>
</dbReference>
<evidence type="ECO:0000256" key="5">
    <source>
        <dbReference type="ARBA" id="ARBA00023122"/>
    </source>
</evidence>
<accession>A0ABZ1AIF5</accession>
<evidence type="ECO:0000313" key="13">
    <source>
        <dbReference type="Proteomes" id="UP001626593"/>
    </source>
</evidence>
<dbReference type="PROSITE" id="PS51371">
    <property type="entry name" value="CBS"/>
    <property type="match status" value="2"/>
</dbReference>
<dbReference type="InterPro" id="IPR005170">
    <property type="entry name" value="Transptr-assoc_dom"/>
</dbReference>
<keyword evidence="4 8" id="KW-1133">Transmembrane helix</keyword>
<sequence length="444" mass="48707">MEIIVLVALILLNGVFAMSEIALVTARRARLARLAEDGDAAAVVAIKLGEEPTRFLSTIQIGITSIGILNGIVGEAALAAPLAMWLQELGLAQRPSEIGATVLVVVVITYVSIVVGELVPKRIGQINPEGIARLVARPMNALSVASRPFVRLLSWSTALLLTLMGKRDEAAPGVTEEEIHALLEEGSEAGVIEKNEHEMVRNVFRLDERQIASLMVPRSDVVWLDINLPLDDNLARMAESEHSRFPVCRGGLDDILGIISSKQLFNQTLKGGTPDLTKQLEPAIYVPESLTGMELLDQFRASSTHMVFVIDEYGEIQGVVTLQDVLEAVTGEFRPSSLDEAWAVQREDGSWLLDGMIPIPELKDRLEIKAVPEEDKGRYHTLSGMVMWLLGRIPHTGDVTTWEDWRLEVVDLDGKRIDKVLATRLVEISAEQETPSQADTPPSE</sequence>
<feature type="domain" description="CNNM transmembrane" evidence="11">
    <location>
        <begin position="1"/>
        <end position="196"/>
    </location>
</feature>
<dbReference type="InterPro" id="IPR000644">
    <property type="entry name" value="CBS_dom"/>
</dbReference>
<evidence type="ECO:0000313" key="12">
    <source>
        <dbReference type="EMBL" id="WRL45627.1"/>
    </source>
</evidence>
<dbReference type="SMART" id="SM00116">
    <property type="entry name" value="CBS"/>
    <property type="match status" value="2"/>
</dbReference>
<dbReference type="RefSeq" id="WP_407278689.1">
    <property type="nucleotide sequence ID" value="NZ_CP141259.1"/>
</dbReference>
<feature type="domain" description="CBS" evidence="10">
    <location>
        <begin position="276"/>
        <end position="336"/>
    </location>
</feature>
<proteinExistence type="predicted"/>
<dbReference type="InterPro" id="IPR046342">
    <property type="entry name" value="CBS_dom_sf"/>
</dbReference>
<comment type="subcellular location">
    <subcellularLocation>
        <location evidence="1">Membrane</location>
        <topology evidence="1">Multi-pass membrane protein</topology>
    </subcellularLocation>
</comment>
<dbReference type="InterPro" id="IPR016169">
    <property type="entry name" value="FAD-bd_PCMH_sub2"/>
</dbReference>
<evidence type="ECO:0000259" key="11">
    <source>
        <dbReference type="PROSITE" id="PS51846"/>
    </source>
</evidence>
<feature type="transmembrane region" description="Helical" evidence="9">
    <location>
        <begin position="61"/>
        <end position="86"/>
    </location>
</feature>
<protein>
    <submittedName>
        <fullName evidence="12">Hemolysin family protein</fullName>
    </submittedName>
</protein>
<evidence type="ECO:0000256" key="1">
    <source>
        <dbReference type="ARBA" id="ARBA00004141"/>
    </source>
</evidence>
<organism evidence="12 13">
    <name type="scientific">Aromatoleum evansii</name>
    <name type="common">Azoarcus evansii</name>
    <dbReference type="NCBI Taxonomy" id="59406"/>
    <lineage>
        <taxon>Bacteria</taxon>
        <taxon>Pseudomonadati</taxon>
        <taxon>Pseudomonadota</taxon>
        <taxon>Betaproteobacteria</taxon>
        <taxon>Rhodocyclales</taxon>
        <taxon>Rhodocyclaceae</taxon>
        <taxon>Aromatoleum</taxon>
    </lineage>
</organism>
<dbReference type="InterPro" id="IPR036318">
    <property type="entry name" value="FAD-bd_PCMH-like_sf"/>
</dbReference>
<evidence type="ECO:0000256" key="2">
    <source>
        <dbReference type="ARBA" id="ARBA00022692"/>
    </source>
</evidence>
<keyword evidence="2 8" id="KW-0812">Transmembrane</keyword>
<evidence type="ECO:0000259" key="10">
    <source>
        <dbReference type="PROSITE" id="PS51371"/>
    </source>
</evidence>
<keyword evidence="6 8" id="KW-0472">Membrane</keyword>
<evidence type="ECO:0000256" key="3">
    <source>
        <dbReference type="ARBA" id="ARBA00022737"/>
    </source>
</evidence>
<evidence type="ECO:0000256" key="8">
    <source>
        <dbReference type="PROSITE-ProRule" id="PRU01193"/>
    </source>
</evidence>
<dbReference type="InterPro" id="IPR044751">
    <property type="entry name" value="Ion_transp-like_CBS"/>
</dbReference>
<keyword evidence="3" id="KW-0677">Repeat</keyword>
<keyword evidence="5 7" id="KW-0129">CBS domain</keyword>
<keyword evidence="13" id="KW-1185">Reference proteome</keyword>
<evidence type="ECO:0000256" key="9">
    <source>
        <dbReference type="SAM" id="Phobius"/>
    </source>
</evidence>
<dbReference type="Proteomes" id="UP001626593">
    <property type="component" value="Chromosome"/>
</dbReference>
<evidence type="ECO:0000256" key="7">
    <source>
        <dbReference type="PROSITE-ProRule" id="PRU00703"/>
    </source>
</evidence>
<evidence type="ECO:0000256" key="6">
    <source>
        <dbReference type="ARBA" id="ARBA00023136"/>
    </source>
</evidence>
<dbReference type="Pfam" id="PF00571">
    <property type="entry name" value="CBS"/>
    <property type="match status" value="2"/>
</dbReference>
<dbReference type="CDD" id="cd04590">
    <property type="entry name" value="CBS_pair_CorC_HlyC_assoc"/>
    <property type="match status" value="1"/>
</dbReference>
<dbReference type="Gene3D" id="3.30.465.10">
    <property type="match status" value="1"/>
</dbReference>
<dbReference type="EMBL" id="CP141259">
    <property type="protein sequence ID" value="WRL45627.1"/>
    <property type="molecule type" value="Genomic_DNA"/>
</dbReference>
<feature type="transmembrane region" description="Helical" evidence="9">
    <location>
        <begin position="98"/>
        <end position="119"/>
    </location>
</feature>
<dbReference type="PANTHER" id="PTHR22777:SF17">
    <property type="entry name" value="UPF0053 PROTEIN SLL0260"/>
    <property type="match status" value="1"/>
</dbReference>
<dbReference type="Pfam" id="PF01595">
    <property type="entry name" value="CNNM"/>
    <property type="match status" value="1"/>
</dbReference>
<dbReference type="SUPFAM" id="SSF56176">
    <property type="entry name" value="FAD-binding/transporter-associated domain-like"/>
    <property type="match status" value="1"/>
</dbReference>
<dbReference type="SUPFAM" id="SSF54631">
    <property type="entry name" value="CBS-domain pair"/>
    <property type="match status" value="1"/>
</dbReference>
<dbReference type="PROSITE" id="PS51846">
    <property type="entry name" value="CNNM"/>
    <property type="match status" value="1"/>
</dbReference>
<evidence type="ECO:0000256" key="4">
    <source>
        <dbReference type="ARBA" id="ARBA00022989"/>
    </source>
</evidence>
<dbReference type="SMART" id="SM01091">
    <property type="entry name" value="CorC_HlyC"/>
    <property type="match status" value="1"/>
</dbReference>
<feature type="domain" description="CBS" evidence="10">
    <location>
        <begin position="215"/>
        <end position="274"/>
    </location>
</feature>
<dbReference type="Gene3D" id="3.10.580.10">
    <property type="entry name" value="CBS-domain"/>
    <property type="match status" value="1"/>
</dbReference>
<reference evidence="12 13" key="1">
    <citation type="submission" date="2023-12" db="EMBL/GenBank/DDBJ databases">
        <title>A. evansii MAY27, complete genome.</title>
        <authorList>
            <person name="Wang Y."/>
        </authorList>
    </citation>
    <scope>NUCLEOTIDE SEQUENCE [LARGE SCALE GENOMIC DNA]</scope>
    <source>
        <strain evidence="12 13">MAY27</strain>
    </source>
</reference>
<name>A0ABZ1AIF5_AROEV</name>
<gene>
    <name evidence="12" type="ORF">U5817_20860</name>
</gene>
<dbReference type="Pfam" id="PF03471">
    <property type="entry name" value="CorC_HlyC"/>
    <property type="match status" value="1"/>
</dbReference>